<evidence type="ECO:0000259" key="2">
    <source>
        <dbReference type="PROSITE" id="PS51034"/>
    </source>
</evidence>
<name>A0ABV0NN13_9TELE</name>
<accession>A0ABV0NN13</accession>
<dbReference type="InterPro" id="IPR055355">
    <property type="entry name" value="ZP-C"/>
</dbReference>
<keyword evidence="4" id="KW-1185">Reference proteome</keyword>
<reference evidence="3 4" key="1">
    <citation type="submission" date="2021-06" db="EMBL/GenBank/DDBJ databases">
        <authorList>
            <person name="Palmer J.M."/>
        </authorList>
    </citation>
    <scope>NUCLEOTIDE SEQUENCE [LARGE SCALE GENOMIC DNA]</scope>
    <source>
        <strain evidence="3 4">GA_2019</strain>
        <tissue evidence="3">Muscle</tissue>
    </source>
</reference>
<gene>
    <name evidence="3" type="ORF">GOODEAATRI_024959</name>
</gene>
<dbReference type="PANTHER" id="PTHR47130:SF3">
    <property type="entry name" value="ZONA PELLUCIDA PROTEIN"/>
    <property type="match status" value="1"/>
</dbReference>
<organism evidence="3 4">
    <name type="scientific">Goodea atripinnis</name>
    <dbReference type="NCBI Taxonomy" id="208336"/>
    <lineage>
        <taxon>Eukaryota</taxon>
        <taxon>Metazoa</taxon>
        <taxon>Chordata</taxon>
        <taxon>Craniata</taxon>
        <taxon>Vertebrata</taxon>
        <taxon>Euteleostomi</taxon>
        <taxon>Actinopterygii</taxon>
        <taxon>Neopterygii</taxon>
        <taxon>Teleostei</taxon>
        <taxon>Neoteleostei</taxon>
        <taxon>Acanthomorphata</taxon>
        <taxon>Ovalentaria</taxon>
        <taxon>Atherinomorphae</taxon>
        <taxon>Cyprinodontiformes</taxon>
        <taxon>Goodeidae</taxon>
        <taxon>Goodea</taxon>
    </lineage>
</organism>
<dbReference type="InterPro" id="IPR042235">
    <property type="entry name" value="ZP-C_dom"/>
</dbReference>
<dbReference type="InterPro" id="IPR001507">
    <property type="entry name" value="ZP_dom"/>
</dbReference>
<dbReference type="Pfam" id="PF00100">
    <property type="entry name" value="Zona_pellucida"/>
    <property type="match status" value="1"/>
</dbReference>
<dbReference type="EMBL" id="JAHRIO010042845">
    <property type="protein sequence ID" value="MEQ2172786.1"/>
    <property type="molecule type" value="Genomic_DNA"/>
</dbReference>
<dbReference type="Proteomes" id="UP001476798">
    <property type="component" value="Unassembled WGS sequence"/>
</dbReference>
<protein>
    <recommendedName>
        <fullName evidence="2">ZP domain-containing protein</fullName>
    </recommendedName>
</protein>
<comment type="caution">
    <text evidence="3">The sequence shown here is derived from an EMBL/GenBank/DDBJ whole genome shotgun (WGS) entry which is preliminary data.</text>
</comment>
<feature type="domain" description="ZP" evidence="2">
    <location>
        <begin position="1"/>
        <end position="99"/>
    </location>
</feature>
<dbReference type="Gene3D" id="2.60.40.4100">
    <property type="entry name" value="Zona pellucida, ZP-C domain"/>
    <property type="match status" value="1"/>
</dbReference>
<keyword evidence="1" id="KW-1015">Disulfide bond</keyword>
<dbReference type="PROSITE" id="PS51034">
    <property type="entry name" value="ZP_2"/>
    <property type="match status" value="1"/>
</dbReference>
<evidence type="ECO:0000313" key="3">
    <source>
        <dbReference type="EMBL" id="MEQ2172786.1"/>
    </source>
</evidence>
<proteinExistence type="predicted"/>
<evidence type="ECO:0000256" key="1">
    <source>
        <dbReference type="ARBA" id="ARBA00023157"/>
    </source>
</evidence>
<sequence length="118" mass="13460">MAARGYSLSTTDFHIVVEIPIGSPDGYYKVENYTTVFHTVLVDDRVSVPFHYKRFSMKMFAFIQEAQVLKHEVYVHCDLVICDTTSPAEGICQGQCANRVLKGTPKQTKRERGAWAWK</sequence>
<dbReference type="PANTHER" id="PTHR47130">
    <property type="entry name" value="SI:DKEY-19B23.11-RELATED"/>
    <property type="match status" value="1"/>
</dbReference>
<evidence type="ECO:0000313" key="4">
    <source>
        <dbReference type="Proteomes" id="UP001476798"/>
    </source>
</evidence>